<gene>
    <name evidence="2" type="ORF">HZH68_006066</name>
</gene>
<proteinExistence type="predicted"/>
<sequence length="101" mass="11463">MERKMRKRNPSTLTCNELTNRLADASKSIITDSCKNYCQHTSKIQKSYWDKGSLMENVLEMLSLQYNDSENDSESDSSDKDTISENAEGKAINLGIYLNSD</sequence>
<evidence type="ECO:0000256" key="1">
    <source>
        <dbReference type="SAM" id="MobiDB-lite"/>
    </source>
</evidence>
<dbReference type="AlphaFoldDB" id="A0A834KC79"/>
<evidence type="ECO:0000313" key="3">
    <source>
        <dbReference type="Proteomes" id="UP000617340"/>
    </source>
</evidence>
<feature type="region of interest" description="Disordered" evidence="1">
    <location>
        <begin position="66"/>
        <end position="86"/>
    </location>
</feature>
<dbReference type="Proteomes" id="UP000617340">
    <property type="component" value="Unassembled WGS sequence"/>
</dbReference>
<organism evidence="2 3">
    <name type="scientific">Vespula germanica</name>
    <name type="common">German yellow jacket</name>
    <name type="synonym">Paravespula germanica</name>
    <dbReference type="NCBI Taxonomy" id="30212"/>
    <lineage>
        <taxon>Eukaryota</taxon>
        <taxon>Metazoa</taxon>
        <taxon>Ecdysozoa</taxon>
        <taxon>Arthropoda</taxon>
        <taxon>Hexapoda</taxon>
        <taxon>Insecta</taxon>
        <taxon>Pterygota</taxon>
        <taxon>Neoptera</taxon>
        <taxon>Endopterygota</taxon>
        <taxon>Hymenoptera</taxon>
        <taxon>Apocrita</taxon>
        <taxon>Aculeata</taxon>
        <taxon>Vespoidea</taxon>
        <taxon>Vespidae</taxon>
        <taxon>Vespinae</taxon>
        <taxon>Vespula</taxon>
    </lineage>
</organism>
<protein>
    <submittedName>
        <fullName evidence="2">Uncharacterized protein</fullName>
    </submittedName>
</protein>
<dbReference type="EMBL" id="JACSDZ010000005">
    <property type="protein sequence ID" value="KAF7403272.1"/>
    <property type="molecule type" value="Genomic_DNA"/>
</dbReference>
<accession>A0A834KC79</accession>
<comment type="caution">
    <text evidence="2">The sequence shown here is derived from an EMBL/GenBank/DDBJ whole genome shotgun (WGS) entry which is preliminary data.</text>
</comment>
<evidence type="ECO:0000313" key="2">
    <source>
        <dbReference type="EMBL" id="KAF7403272.1"/>
    </source>
</evidence>
<keyword evidence="3" id="KW-1185">Reference proteome</keyword>
<name>A0A834KC79_VESGE</name>
<reference evidence="2" key="1">
    <citation type="journal article" date="2020" name="G3 (Bethesda)">
        <title>High-Quality Assemblies for Three Invasive Social Wasps from the &lt;i&gt;Vespula&lt;/i&gt; Genus.</title>
        <authorList>
            <person name="Harrop T.W.R."/>
            <person name="Guhlin J."/>
            <person name="McLaughlin G.M."/>
            <person name="Permina E."/>
            <person name="Stockwell P."/>
            <person name="Gilligan J."/>
            <person name="Le Lec M.F."/>
            <person name="Gruber M.A.M."/>
            <person name="Quinn O."/>
            <person name="Lovegrove M."/>
            <person name="Duncan E.J."/>
            <person name="Remnant E.J."/>
            <person name="Van Eeckhoven J."/>
            <person name="Graham B."/>
            <person name="Knapp R.A."/>
            <person name="Langford K.W."/>
            <person name="Kronenberg Z."/>
            <person name="Press M.O."/>
            <person name="Eacker S.M."/>
            <person name="Wilson-Rankin E.E."/>
            <person name="Purcell J."/>
            <person name="Lester P.J."/>
            <person name="Dearden P.K."/>
        </authorList>
    </citation>
    <scope>NUCLEOTIDE SEQUENCE</scope>
    <source>
        <strain evidence="2">Linc-1</strain>
    </source>
</reference>